<feature type="compositionally biased region" description="Basic residues" evidence="6">
    <location>
        <begin position="667"/>
        <end position="678"/>
    </location>
</feature>
<dbReference type="GO" id="GO:0071011">
    <property type="term" value="C:precatalytic spliceosome"/>
    <property type="evidence" value="ECO:0007669"/>
    <property type="project" value="TreeGrafter"/>
</dbReference>
<feature type="region of interest" description="Disordered" evidence="6">
    <location>
        <begin position="630"/>
        <end position="684"/>
    </location>
</feature>
<feature type="compositionally biased region" description="Low complexity" evidence="6">
    <location>
        <begin position="72"/>
        <end position="112"/>
    </location>
</feature>
<accession>A0A2C6L7Z8</accession>
<dbReference type="AlphaFoldDB" id="A0A2C6L7Z8"/>
<dbReference type="PROSITE" id="PS01159">
    <property type="entry name" value="WW_DOMAIN_1"/>
    <property type="match status" value="1"/>
</dbReference>
<feature type="compositionally biased region" description="Basic and acidic residues" evidence="6">
    <location>
        <begin position="224"/>
        <end position="235"/>
    </location>
</feature>
<feature type="compositionally biased region" description="Basic and acidic residues" evidence="6">
    <location>
        <begin position="547"/>
        <end position="563"/>
    </location>
</feature>
<dbReference type="GeneID" id="94425016"/>
<dbReference type="PANTHER" id="PTHR13173:SF10">
    <property type="entry name" value="WW DOMAIN-BINDING PROTEIN 4"/>
    <property type="match status" value="1"/>
</dbReference>
<feature type="compositionally biased region" description="Acidic residues" evidence="6">
    <location>
        <begin position="532"/>
        <end position="546"/>
    </location>
</feature>
<comment type="subcellular location">
    <subcellularLocation>
        <location evidence="1">Nucleus</location>
    </subcellularLocation>
</comment>
<feature type="compositionally biased region" description="Basic and acidic residues" evidence="6">
    <location>
        <begin position="454"/>
        <end position="491"/>
    </location>
</feature>
<feature type="region of interest" description="Disordered" evidence="6">
    <location>
        <begin position="72"/>
        <end position="127"/>
    </location>
</feature>
<evidence type="ECO:0000256" key="6">
    <source>
        <dbReference type="SAM" id="MobiDB-lite"/>
    </source>
</evidence>
<feature type="compositionally biased region" description="Basic residues" evidence="6">
    <location>
        <begin position="212"/>
        <end position="223"/>
    </location>
</feature>
<gene>
    <name evidence="9" type="ORF">CSUI_001600</name>
</gene>
<organism evidence="9 10">
    <name type="scientific">Cystoisospora suis</name>
    <dbReference type="NCBI Taxonomy" id="483139"/>
    <lineage>
        <taxon>Eukaryota</taxon>
        <taxon>Sar</taxon>
        <taxon>Alveolata</taxon>
        <taxon>Apicomplexa</taxon>
        <taxon>Conoidasida</taxon>
        <taxon>Coccidia</taxon>
        <taxon>Eucoccidiorida</taxon>
        <taxon>Eimeriorina</taxon>
        <taxon>Sarcocystidae</taxon>
        <taxon>Cystoisospora</taxon>
    </lineage>
</organism>
<dbReference type="RefSeq" id="XP_067926220.1">
    <property type="nucleotide sequence ID" value="XM_068061805.1"/>
</dbReference>
<evidence type="ECO:0000256" key="5">
    <source>
        <dbReference type="ARBA" id="ARBA00023242"/>
    </source>
</evidence>
<dbReference type="Proteomes" id="UP000221165">
    <property type="component" value="Unassembled WGS sequence"/>
</dbReference>
<feature type="compositionally biased region" description="Low complexity" evidence="6">
    <location>
        <begin position="236"/>
        <end position="249"/>
    </location>
</feature>
<name>A0A2C6L7Z8_9APIC</name>
<dbReference type="PROSITE" id="PS50171">
    <property type="entry name" value="ZF_MATRIN"/>
    <property type="match status" value="1"/>
</dbReference>
<feature type="region of interest" description="Disordered" evidence="6">
    <location>
        <begin position="451"/>
        <end position="613"/>
    </location>
</feature>
<evidence type="ECO:0000256" key="2">
    <source>
        <dbReference type="ARBA" id="ARBA00022723"/>
    </source>
</evidence>
<feature type="compositionally biased region" description="Acidic residues" evidence="6">
    <location>
        <begin position="598"/>
        <end position="609"/>
    </location>
</feature>
<dbReference type="PANTHER" id="PTHR13173">
    <property type="entry name" value="WW DOMAIN BINDING PROTEIN 4"/>
    <property type="match status" value="1"/>
</dbReference>
<keyword evidence="2" id="KW-0479">Metal-binding</keyword>
<dbReference type="InterPro" id="IPR001202">
    <property type="entry name" value="WW_dom"/>
</dbReference>
<feature type="compositionally biased region" description="Low complexity" evidence="6">
    <location>
        <begin position="264"/>
        <end position="280"/>
    </location>
</feature>
<feature type="domain" description="WW" evidence="7">
    <location>
        <begin position="137"/>
        <end position="165"/>
    </location>
</feature>
<keyword evidence="4" id="KW-0862">Zinc</keyword>
<feature type="compositionally biased region" description="Basic and acidic residues" evidence="6">
    <location>
        <begin position="254"/>
        <end position="263"/>
    </location>
</feature>
<feature type="region of interest" description="Disordered" evidence="6">
    <location>
        <begin position="171"/>
        <end position="411"/>
    </location>
</feature>
<evidence type="ECO:0000259" key="7">
    <source>
        <dbReference type="PROSITE" id="PS50020"/>
    </source>
</evidence>
<dbReference type="GO" id="GO:0003723">
    <property type="term" value="F:RNA binding"/>
    <property type="evidence" value="ECO:0007669"/>
    <property type="project" value="TreeGrafter"/>
</dbReference>
<evidence type="ECO:0000313" key="10">
    <source>
        <dbReference type="Proteomes" id="UP000221165"/>
    </source>
</evidence>
<keyword evidence="5" id="KW-0539">Nucleus</keyword>
<dbReference type="InterPro" id="IPR000690">
    <property type="entry name" value="Matrin/U1-C_Znf_C2H2"/>
</dbReference>
<proteinExistence type="predicted"/>
<dbReference type="VEuPathDB" id="ToxoDB:CSUI_001600"/>
<dbReference type="EMBL" id="MIGC01000644">
    <property type="protein sequence ID" value="PHJ24547.1"/>
    <property type="molecule type" value="Genomic_DNA"/>
</dbReference>
<evidence type="ECO:0000256" key="4">
    <source>
        <dbReference type="ARBA" id="ARBA00022833"/>
    </source>
</evidence>
<feature type="compositionally biased region" description="Low complexity" evidence="6">
    <location>
        <begin position="386"/>
        <end position="411"/>
    </location>
</feature>
<comment type="caution">
    <text evidence="9">The sequence shown here is derived from an EMBL/GenBank/DDBJ whole genome shotgun (WGS) entry which is preliminary data.</text>
</comment>
<evidence type="ECO:0000256" key="3">
    <source>
        <dbReference type="ARBA" id="ARBA00022771"/>
    </source>
</evidence>
<evidence type="ECO:0000259" key="8">
    <source>
        <dbReference type="PROSITE" id="PS50171"/>
    </source>
</evidence>
<dbReference type="SMART" id="SM00456">
    <property type="entry name" value="WW"/>
    <property type="match status" value="1"/>
</dbReference>
<feature type="compositionally biased region" description="Basic and acidic residues" evidence="6">
    <location>
        <begin position="282"/>
        <end position="300"/>
    </location>
</feature>
<dbReference type="GO" id="GO:0000398">
    <property type="term" value="P:mRNA splicing, via spliceosome"/>
    <property type="evidence" value="ECO:0007669"/>
    <property type="project" value="InterPro"/>
</dbReference>
<feature type="compositionally biased region" description="Low complexity" evidence="6">
    <location>
        <begin position="171"/>
        <end position="199"/>
    </location>
</feature>
<feature type="compositionally biased region" description="Basic and acidic residues" evidence="6">
    <location>
        <begin position="347"/>
        <end position="380"/>
    </location>
</feature>
<protein>
    <submittedName>
        <fullName evidence="9">U1 zinc finger protein</fullName>
    </submittedName>
</protein>
<dbReference type="OrthoDB" id="191651at2759"/>
<reference evidence="9 10" key="1">
    <citation type="journal article" date="2017" name="Int. J. Parasitol.">
        <title>The genome of the protozoan parasite Cystoisospora suis and a reverse vaccinology approach to identify vaccine candidates.</title>
        <authorList>
            <person name="Palmieri N."/>
            <person name="Shrestha A."/>
            <person name="Ruttkowski B."/>
            <person name="Beck T."/>
            <person name="Vogl C."/>
            <person name="Tomley F."/>
            <person name="Blake D.P."/>
            <person name="Joachim A."/>
        </authorList>
    </citation>
    <scope>NUCLEOTIDE SEQUENCE [LARGE SCALE GENOMIC DNA]</scope>
    <source>
        <strain evidence="9 10">Wien I</strain>
    </source>
</reference>
<dbReference type="GO" id="GO:0008270">
    <property type="term" value="F:zinc ion binding"/>
    <property type="evidence" value="ECO:0007669"/>
    <property type="project" value="UniProtKB-KW"/>
</dbReference>
<dbReference type="PROSITE" id="PS50020">
    <property type="entry name" value="WW_DOMAIN_2"/>
    <property type="match status" value="1"/>
</dbReference>
<dbReference type="InterPro" id="IPR040023">
    <property type="entry name" value="WBP4"/>
</dbReference>
<keyword evidence="10" id="KW-1185">Reference proteome</keyword>
<keyword evidence="3" id="KW-0863">Zinc-finger</keyword>
<feature type="compositionally biased region" description="Gly residues" evidence="6">
    <location>
        <begin position="113"/>
        <end position="122"/>
    </location>
</feature>
<evidence type="ECO:0000256" key="1">
    <source>
        <dbReference type="ARBA" id="ARBA00004123"/>
    </source>
</evidence>
<evidence type="ECO:0000313" key="9">
    <source>
        <dbReference type="EMBL" id="PHJ24547.1"/>
    </source>
</evidence>
<feature type="domain" description="Matrin-type" evidence="8">
    <location>
        <begin position="11"/>
        <end position="42"/>
    </location>
</feature>
<sequence length="684" mass="76385">MTERWVSQKRHYCEVCRTWLSGHIMNVKRHEMSERHIANMRQMFKDMRNREKERLVSEEFQQKEISRIEAAAAAAMRRGDSSSSSSSSFHSSVSSSSSSSFPQPSSSSFGVNAFGGGGGGGSEAERSREVKASWGVWHMLIDDASKLPYFYNSQTHQSSWVPPPGFPLPHPSSLLPSSSSSLSSSFSPSFSSSSVSQPSAQGEGRELEERKPKLRILSIKKKEKKSEEEVKKEESSVSSSNTSTTSSSSLLPPVKREEEERNDSSLLQSNPMSSLSSTPSEADAKNVRDVSTDEIKKEEKKEEEEERKTRPSVCGLTTSSSSSSSIQETKPHNLGVGGRLSLSPKVEANENRGTEREKDLLSQHDHPLSSVKKEEMKDPDLLLATSSSSSLSSSSSVSSSSSSVSSSSSLSCSFFPSAVFLGKREGYVFQSGVQGVGYYIDTPPLASSMLLNRSSREGENNARTYNEDRSDLREIRNEEGDRRRSSNETRGMRGRGGGGGGRRGWRGGSRATRDEWRKKFMKTLESPVAQEQQEEEEEENEDDKTGEEEKEKKGQEESEEEKRRKAIEKASIGPSIGEWEEVQPGDYSAFGSSSSRVEEEEQEEEEDLPQTETEYLRDLRWDVACQKKIYRDDLQPIEKPTYQHSSRGLHDKDEEEDEKSSSPPVFRHVKRFKNSRVLRKPDGD</sequence>